<dbReference type="Gene3D" id="2.40.170.20">
    <property type="entry name" value="TonB-dependent receptor, beta-barrel domain"/>
    <property type="match status" value="1"/>
</dbReference>
<dbReference type="RefSeq" id="WP_008485806.1">
    <property type="nucleotide sequence ID" value="NZ_AMRI01000023.1"/>
</dbReference>
<dbReference type="PATRIC" id="fig|745411.4.peg.2904"/>
<keyword evidence="2 7" id="KW-0813">Transport</keyword>
<evidence type="ECO:0000256" key="4">
    <source>
        <dbReference type="ARBA" id="ARBA00022692"/>
    </source>
</evidence>
<dbReference type="SUPFAM" id="SSF56935">
    <property type="entry name" value="Porins"/>
    <property type="match status" value="1"/>
</dbReference>
<evidence type="ECO:0000256" key="6">
    <source>
        <dbReference type="ARBA" id="ARBA00023237"/>
    </source>
</evidence>
<keyword evidence="6 7" id="KW-0998">Cell outer membrane</keyword>
<keyword evidence="9" id="KW-1185">Reference proteome</keyword>
<comment type="caution">
    <text evidence="8">The sequence shown here is derived from an EMBL/GenBank/DDBJ whole genome shotgun (WGS) entry which is preliminary data.</text>
</comment>
<sequence>MLSLLLLALAAGPQQGAEEEACPDKAAKAQSAKCRPADEHVEVTGRYIGPESIEAIGRYTLSRDFLDSSALGNGNITDQLAILPGVQLSENSLDVSNLAELKPALLTISGGQPWQTGFFLDGLNFNSRLDPAATGVAAANINQVQGHPQGLFINQAIVDSVTVFDNNIPAEYGNFSGGVVDAKTRDPRQSPAFSFQYRGTRSDWGQYRVFEQEQLQEDDLGLDDGSDNELRAPVFEKDQLNMSASRQMGDHSLLFSASATRSRISELSFNQPKVAKRRSSNFLLKYGYQGWLDELNLTAVYAPYRSEQFVKDTKDSDFTLDGGGGSLSLEAAQALGPWYWRGKASGHYSQSSREAPQAYLPWLRAPGKAWGLNSGDIPLSKEGGFGSLENRQLGFRLDQSLARSFSALGADHQFKLGYQLEHQALERDRHQPAYTYNSPVRDADIICNGQTLDCVEQAYHRPLVELEAELGEPLDLLNPEHFALYSANVAMRGQYFQMRRLYPEEHIQVQLLTQGLYLQDDMAWQRFGLNLGLRLDHDDVLKNLNLAPRLQLSYDLLGDGDTLLLAGLNRYYDANLLTYKIREAQVPYVVQYRPIVDGAVQSWMTSGGASRFRYRYQDLDTPYSDELVLGLKQALWGGVLSLKGVWRKGKDQIAQGESELLNGYTYVQQINQGENEHQRVSLSWTGTLGRHSLWINGSYTENTLSTDSYDGTVDNTPEDEIVFLQSGQDYQLVSLGDLNRYATDFSRPVTVNAGLVSQWTRSLTTSLSAGWRGSYDTVVDTGQERASDRLLQVCPECQVSNIYYPVYRKVRLKGRVLLDGAIRWQMPLVGQHSLECKLEINNLLNSRTNLVADGVSGIETGRQFWLGLGYSFP</sequence>
<dbReference type="EMBL" id="AMRI01000023">
    <property type="protein sequence ID" value="EKE69565.1"/>
    <property type="molecule type" value="Genomic_DNA"/>
</dbReference>
<keyword evidence="4 7" id="KW-0812">Transmembrane</keyword>
<name>K2JWF4_9GAMM</name>
<accession>K2JWF4</accession>
<evidence type="ECO:0000256" key="2">
    <source>
        <dbReference type="ARBA" id="ARBA00022448"/>
    </source>
</evidence>
<dbReference type="InterPro" id="IPR039426">
    <property type="entry name" value="TonB-dep_rcpt-like"/>
</dbReference>
<keyword evidence="3 7" id="KW-1134">Transmembrane beta strand</keyword>
<dbReference type="InterPro" id="IPR036942">
    <property type="entry name" value="Beta-barrel_TonB_sf"/>
</dbReference>
<protein>
    <recommendedName>
        <fullName evidence="10">TonB-dependent receptor plug domain-containing protein</fullName>
    </recommendedName>
</protein>
<dbReference type="eggNOG" id="COG4771">
    <property type="taxonomic scope" value="Bacteria"/>
</dbReference>
<keyword evidence="5 7" id="KW-0472">Membrane</keyword>
<organism evidence="8 9">
    <name type="scientific">Gallaecimonas xiamenensis 3-C-1</name>
    <dbReference type="NCBI Taxonomy" id="745411"/>
    <lineage>
        <taxon>Bacteria</taxon>
        <taxon>Pseudomonadati</taxon>
        <taxon>Pseudomonadota</taxon>
        <taxon>Gammaproteobacteria</taxon>
        <taxon>Enterobacterales</taxon>
        <taxon>Gallaecimonadaceae</taxon>
        <taxon>Gallaecimonas</taxon>
    </lineage>
</organism>
<reference evidence="8 9" key="1">
    <citation type="journal article" date="2012" name="J. Bacteriol.">
        <title>Genome Sequence of Gallaecimonas xiamenensis Type Strain 3-C-1.</title>
        <authorList>
            <person name="Lai Q."/>
            <person name="Wang L."/>
            <person name="Wang W."/>
            <person name="Shao Z."/>
        </authorList>
    </citation>
    <scope>NUCLEOTIDE SEQUENCE [LARGE SCALE GENOMIC DNA]</scope>
    <source>
        <strain evidence="8 9">3-C-1</strain>
    </source>
</reference>
<evidence type="ECO:0008006" key="10">
    <source>
        <dbReference type="Google" id="ProtNLM"/>
    </source>
</evidence>
<evidence type="ECO:0000256" key="5">
    <source>
        <dbReference type="ARBA" id="ARBA00023136"/>
    </source>
</evidence>
<comment type="subcellular location">
    <subcellularLocation>
        <location evidence="1 7">Cell outer membrane</location>
        <topology evidence="1 7">Multi-pass membrane protein</topology>
    </subcellularLocation>
</comment>
<evidence type="ECO:0000256" key="1">
    <source>
        <dbReference type="ARBA" id="ARBA00004571"/>
    </source>
</evidence>
<dbReference type="PROSITE" id="PS52016">
    <property type="entry name" value="TONB_DEPENDENT_REC_3"/>
    <property type="match status" value="1"/>
</dbReference>
<dbReference type="GO" id="GO:0009279">
    <property type="term" value="C:cell outer membrane"/>
    <property type="evidence" value="ECO:0007669"/>
    <property type="project" value="UniProtKB-SubCell"/>
</dbReference>
<gene>
    <name evidence="8" type="ORF">B3C1_14767</name>
</gene>
<evidence type="ECO:0000256" key="3">
    <source>
        <dbReference type="ARBA" id="ARBA00022452"/>
    </source>
</evidence>
<dbReference type="Proteomes" id="UP000006755">
    <property type="component" value="Unassembled WGS sequence"/>
</dbReference>
<dbReference type="STRING" id="745411.B3C1_14767"/>
<proteinExistence type="inferred from homology"/>
<evidence type="ECO:0000313" key="8">
    <source>
        <dbReference type="EMBL" id="EKE69565.1"/>
    </source>
</evidence>
<dbReference type="OrthoDB" id="9766643at2"/>
<evidence type="ECO:0000313" key="9">
    <source>
        <dbReference type="Proteomes" id="UP000006755"/>
    </source>
</evidence>
<comment type="similarity">
    <text evidence="7">Belongs to the TonB-dependent receptor family.</text>
</comment>
<evidence type="ECO:0000256" key="7">
    <source>
        <dbReference type="PROSITE-ProRule" id="PRU01360"/>
    </source>
</evidence>
<dbReference type="AlphaFoldDB" id="K2JWF4"/>